<dbReference type="InterPro" id="IPR007484">
    <property type="entry name" value="Peptidase_M28"/>
</dbReference>
<dbReference type="PANTHER" id="PTHR12147">
    <property type="entry name" value="METALLOPEPTIDASE M28 FAMILY MEMBER"/>
    <property type="match status" value="1"/>
</dbReference>
<evidence type="ECO:0000259" key="2">
    <source>
        <dbReference type="Pfam" id="PF04389"/>
    </source>
</evidence>
<dbReference type="AlphaFoldDB" id="A0A5B6TLG0"/>
<comment type="caution">
    <text evidence="3">The sequence shown here is derived from an EMBL/GenBank/DDBJ whole genome shotgun (WGS) entry which is preliminary data.</text>
</comment>
<dbReference type="Gene3D" id="3.40.630.10">
    <property type="entry name" value="Zn peptidases"/>
    <property type="match status" value="2"/>
</dbReference>
<keyword evidence="1" id="KW-0732">Signal</keyword>
<dbReference type="Proteomes" id="UP000324133">
    <property type="component" value="Unassembled WGS sequence"/>
</dbReference>
<organism evidence="3 4">
    <name type="scientific">Rufibacter hautae</name>
    <dbReference type="NCBI Taxonomy" id="2595005"/>
    <lineage>
        <taxon>Bacteria</taxon>
        <taxon>Pseudomonadati</taxon>
        <taxon>Bacteroidota</taxon>
        <taxon>Cytophagia</taxon>
        <taxon>Cytophagales</taxon>
        <taxon>Hymenobacteraceae</taxon>
        <taxon>Rufibacter</taxon>
    </lineage>
</organism>
<feature type="chain" id="PRO_5023031156" evidence="1">
    <location>
        <begin position="22"/>
        <end position="435"/>
    </location>
</feature>
<evidence type="ECO:0000313" key="3">
    <source>
        <dbReference type="EMBL" id="KAA3440227.1"/>
    </source>
</evidence>
<evidence type="ECO:0000313" key="4">
    <source>
        <dbReference type="Proteomes" id="UP000324133"/>
    </source>
</evidence>
<accession>A0A5B6TLG0</accession>
<evidence type="ECO:0000256" key="1">
    <source>
        <dbReference type="SAM" id="SignalP"/>
    </source>
</evidence>
<dbReference type="RefSeq" id="WP_149089864.1">
    <property type="nucleotide sequence ID" value="NZ_VKKY01000001.1"/>
</dbReference>
<keyword evidence="3" id="KW-0378">Hydrolase</keyword>
<dbReference type="Pfam" id="PF04389">
    <property type="entry name" value="Peptidase_M28"/>
    <property type="match status" value="1"/>
</dbReference>
<dbReference type="GO" id="GO:0006508">
    <property type="term" value="P:proteolysis"/>
    <property type="evidence" value="ECO:0007669"/>
    <property type="project" value="InterPro"/>
</dbReference>
<feature type="domain" description="Peptidase M28" evidence="2">
    <location>
        <begin position="213"/>
        <end position="413"/>
    </location>
</feature>
<protein>
    <submittedName>
        <fullName evidence="3">M20/M25/M40 family metallo-hydrolase</fullName>
    </submittedName>
</protein>
<gene>
    <name evidence="3" type="ORF">FOA19_06085</name>
</gene>
<feature type="signal peptide" evidence="1">
    <location>
        <begin position="1"/>
        <end position="21"/>
    </location>
</feature>
<sequence length="435" mass="48319">MILKKTIVLCLSLMPLAGAVAQKSTQLKNIQQKEVTRIVTTLAADDMMGRQTFTPGIEKAADFISAEFKSIGLQPLAGDTDYKQEFKMYALKPSKTDVTLNKQSLNPDEFFYSTVHRKFEWEEKAPKPVFIGENDDFRQGINTARKLDKDVLVMVHPKHQEMFKRYANSFRQTRPVAELGKGNTLIFVLSPLTEVTSFNIEIKNDVEEMPLANVAGMIPGKRADEYVVFSGHYDHIGTMKAVAGDSIANGADDDASGTTAVITLARHFQKQGKPERTLIFVAFTAEEIGGFGSQHFSKQLNPDEIVAMFNIEMIGKGSKFGPNSAYITGFEKSDFGTLLQQAVKGTPYSFHPDPYPGQNLFYRSDNATLARLGVPAHTISSVQIDQDKLYHSVNDEVESLDMAHMTNMIKAIAMGAKDFVQGKKTPKRVDKTQVQ</sequence>
<reference evidence="3 4" key="1">
    <citation type="submission" date="2019-07" db="EMBL/GenBank/DDBJ databases">
        <title>Rufibacter sp. nov., isolated from lake sediment.</title>
        <authorList>
            <person name="Qu J.-H."/>
        </authorList>
    </citation>
    <scope>NUCLEOTIDE SEQUENCE [LARGE SCALE GENOMIC DNA]</scope>
    <source>
        <strain evidence="3 4">NBS58-1</strain>
    </source>
</reference>
<dbReference type="SUPFAM" id="SSF53187">
    <property type="entry name" value="Zn-dependent exopeptidases"/>
    <property type="match status" value="1"/>
</dbReference>
<dbReference type="GO" id="GO:0008235">
    <property type="term" value="F:metalloexopeptidase activity"/>
    <property type="evidence" value="ECO:0007669"/>
    <property type="project" value="InterPro"/>
</dbReference>
<dbReference type="PANTHER" id="PTHR12147:SF26">
    <property type="entry name" value="PEPTIDASE M28 DOMAIN-CONTAINING PROTEIN"/>
    <property type="match status" value="1"/>
</dbReference>
<dbReference type="InterPro" id="IPR045175">
    <property type="entry name" value="M28_fam"/>
</dbReference>
<name>A0A5B6TLG0_9BACT</name>
<keyword evidence="4" id="KW-1185">Reference proteome</keyword>
<dbReference type="EMBL" id="VKKY01000001">
    <property type="protein sequence ID" value="KAA3440227.1"/>
    <property type="molecule type" value="Genomic_DNA"/>
</dbReference>
<proteinExistence type="predicted"/>
<dbReference type="OrthoDB" id="844214at2"/>